<organism evidence="1 2">
    <name type="scientific">Nannocystis pusilla</name>
    <dbReference type="NCBI Taxonomy" id="889268"/>
    <lineage>
        <taxon>Bacteria</taxon>
        <taxon>Pseudomonadati</taxon>
        <taxon>Myxococcota</taxon>
        <taxon>Polyangia</taxon>
        <taxon>Nannocystales</taxon>
        <taxon>Nannocystaceae</taxon>
        <taxon>Nannocystis</taxon>
    </lineage>
</organism>
<name>A0A9X3F058_9BACT</name>
<gene>
    <name evidence="1" type="ORF">OV079_50475</name>
</gene>
<dbReference type="AlphaFoldDB" id="A0A9X3F058"/>
<dbReference type="EMBL" id="JAPNKE010000002">
    <property type="protein sequence ID" value="MCY1013624.1"/>
    <property type="molecule type" value="Genomic_DNA"/>
</dbReference>
<keyword evidence="2" id="KW-1185">Reference proteome</keyword>
<proteinExistence type="predicted"/>
<dbReference type="Proteomes" id="UP001150924">
    <property type="component" value="Unassembled WGS sequence"/>
</dbReference>
<evidence type="ECO:0000313" key="1">
    <source>
        <dbReference type="EMBL" id="MCY1013624.1"/>
    </source>
</evidence>
<evidence type="ECO:0000313" key="2">
    <source>
        <dbReference type="Proteomes" id="UP001150924"/>
    </source>
</evidence>
<comment type="caution">
    <text evidence="1">The sequence shown here is derived from an EMBL/GenBank/DDBJ whole genome shotgun (WGS) entry which is preliminary data.</text>
</comment>
<sequence>MGNNVSSFAAVLAPWQATLLADALENANFSPVQVNYHLKFLAKLPPVRIKIYAAASDCYSMYKRYGSEINGGGVCSDPDRVVRSISEHVHSSNIVNVTIDSGGLTIDDKTFQALQDMALGILQDWIKQKFYKPPPERATKEQLADIQLQSLSESDFRDLNITIEQSATIERSIYPQGTLGRLTSEGDTLKDYIREVNLGDDEFYQNRTLGIKVYADFPAAGAAPEPTDILFVEVTAYYGDGPGVTHTWDAAGAGSSTANGGRWEVKWPKDPGVNEVRWEARVCFREPSRAPLQLAGNCDKTELNIPVAVPGRARLRLDHIGMPWDVVKYVEAQVRFQQSDADPQEVHRTFLFDAKHDEQWFDEAIWVRRTEPFFVTLTYVLQNGNQIQESEHRNIEVKADRFDIKSPFQQYLEVPIMAKFTSPTWEQDVVDLSYDDPANGYRVRGQVYLSEKGGWRQTWSVPLVDPTHRTFSYFWTRRRQGGGLFTSGDLVDAPANGWFTGDEHSMVTTGDPLDDEDMLRVTVDPLVLVVGLPDPTKEIVKIVVRMKYVDPAGNADVDDHVFNRGDAAWTWKQFIRDLNKKDYQWWAQIYTKPYSKIALGSETEPNHSEAETVVLEPPIV</sequence>
<reference evidence="1" key="1">
    <citation type="submission" date="2022-11" db="EMBL/GenBank/DDBJ databases">
        <title>Minimal conservation of predation-associated metabolite biosynthetic gene clusters underscores biosynthetic potential of Myxococcota including descriptions for ten novel species: Archangium lansinium sp. nov., Myxococcus landrumus sp. nov., Nannocystis bai.</title>
        <authorList>
            <person name="Ahearne A."/>
            <person name="Stevens C."/>
            <person name="Phillips K."/>
        </authorList>
    </citation>
    <scope>NUCLEOTIDE SEQUENCE</scope>
    <source>
        <strain evidence="1">Na p29</strain>
    </source>
</reference>
<dbReference type="RefSeq" id="WP_267777693.1">
    <property type="nucleotide sequence ID" value="NZ_JAPNKE010000002.1"/>
</dbReference>
<protein>
    <submittedName>
        <fullName evidence="1">Uncharacterized protein</fullName>
    </submittedName>
</protein>
<accession>A0A9X3F058</accession>